<evidence type="ECO:0000256" key="2">
    <source>
        <dbReference type="ARBA" id="ARBA00001946"/>
    </source>
</evidence>
<dbReference type="Proteomes" id="UP000193685">
    <property type="component" value="Unassembled WGS sequence"/>
</dbReference>
<dbReference type="GO" id="GO:0046872">
    <property type="term" value="F:metal ion binding"/>
    <property type="evidence" value="ECO:0007669"/>
    <property type="project" value="UniProtKB-KW"/>
</dbReference>
<comment type="cofactor">
    <cofactor evidence="2">
        <name>Mg(2+)</name>
        <dbReference type="ChEBI" id="CHEBI:18420"/>
    </cofactor>
</comment>
<dbReference type="InterPro" id="IPR036397">
    <property type="entry name" value="RNaseH_sf"/>
</dbReference>
<keyword evidence="4 8" id="KW-0540">Nuclease</keyword>
<evidence type="ECO:0000313" key="12">
    <source>
        <dbReference type="Proteomes" id="UP000193685"/>
    </source>
</evidence>
<comment type="catalytic activity">
    <reaction evidence="1 8 9">
        <text>Endonucleolytic cleavage to 5'-phosphomonoester.</text>
        <dbReference type="EC" id="3.1.26.4"/>
    </reaction>
</comment>
<evidence type="ECO:0000256" key="9">
    <source>
        <dbReference type="RuleBase" id="RU003515"/>
    </source>
</evidence>
<feature type="domain" description="RNase H type-2" evidence="10">
    <location>
        <begin position="33"/>
        <end position="260"/>
    </location>
</feature>
<dbReference type="FunFam" id="3.30.420.10:FF:000016">
    <property type="entry name" value="Ribonuclease"/>
    <property type="match status" value="1"/>
</dbReference>
<dbReference type="AlphaFoldDB" id="A0A1Y2F457"/>
<dbReference type="STRING" id="56484.A0A1Y2F457"/>
<dbReference type="GO" id="GO:0032299">
    <property type="term" value="C:ribonuclease H2 complex"/>
    <property type="evidence" value="ECO:0007669"/>
    <property type="project" value="TreeGrafter"/>
</dbReference>
<comment type="cofactor">
    <cofactor evidence="8">
        <name>Mn(2+)</name>
        <dbReference type="ChEBI" id="CHEBI:29035"/>
    </cofactor>
    <cofactor evidence="8">
        <name>Mg(2+)</name>
        <dbReference type="ChEBI" id="CHEBI:18420"/>
    </cofactor>
    <text evidence="8">Manganese or magnesium. Binds 1 divalent metal ion per monomer in the absence of substrate. May bind a second metal ion after substrate binding.</text>
</comment>
<dbReference type="GO" id="GO:0004523">
    <property type="term" value="F:RNA-DNA hybrid ribonuclease activity"/>
    <property type="evidence" value="ECO:0007669"/>
    <property type="project" value="UniProtKB-UniRule"/>
</dbReference>
<dbReference type="GeneID" id="63784583"/>
<keyword evidence="7 8" id="KW-0378">Hydrolase</keyword>
<evidence type="ECO:0000256" key="6">
    <source>
        <dbReference type="ARBA" id="ARBA00022759"/>
    </source>
</evidence>
<evidence type="ECO:0000256" key="7">
    <source>
        <dbReference type="ARBA" id="ARBA00022801"/>
    </source>
</evidence>
<keyword evidence="12" id="KW-1185">Reference proteome</keyword>
<organism evidence="11 12">
    <name type="scientific">Protomyces lactucae-debilis</name>
    <dbReference type="NCBI Taxonomy" id="2754530"/>
    <lineage>
        <taxon>Eukaryota</taxon>
        <taxon>Fungi</taxon>
        <taxon>Dikarya</taxon>
        <taxon>Ascomycota</taxon>
        <taxon>Taphrinomycotina</taxon>
        <taxon>Taphrinomycetes</taxon>
        <taxon>Taphrinales</taxon>
        <taxon>Protomycetaceae</taxon>
        <taxon>Protomyces</taxon>
    </lineage>
</organism>
<dbReference type="InterPro" id="IPR004649">
    <property type="entry name" value="RNase_H2_suA"/>
</dbReference>
<dbReference type="GO" id="GO:0043137">
    <property type="term" value="P:DNA replication, removal of RNA primer"/>
    <property type="evidence" value="ECO:0007669"/>
    <property type="project" value="TreeGrafter"/>
</dbReference>
<dbReference type="Pfam" id="PF01351">
    <property type="entry name" value="RNase_HII"/>
    <property type="match status" value="1"/>
</dbReference>
<gene>
    <name evidence="11" type="ORF">BCR37DRAFT_350176</name>
</gene>
<dbReference type="GO" id="GO:0006298">
    <property type="term" value="P:mismatch repair"/>
    <property type="evidence" value="ECO:0007669"/>
    <property type="project" value="TreeGrafter"/>
</dbReference>
<dbReference type="InterPro" id="IPR023160">
    <property type="entry name" value="RNase_HII_hlx-loop-hlx_cap_dom"/>
</dbReference>
<dbReference type="PROSITE" id="PS51975">
    <property type="entry name" value="RNASE_H_2"/>
    <property type="match status" value="1"/>
</dbReference>
<evidence type="ECO:0000256" key="3">
    <source>
        <dbReference type="ARBA" id="ARBA00007058"/>
    </source>
</evidence>
<accession>A0A1Y2F457</accession>
<proteinExistence type="inferred from homology"/>
<evidence type="ECO:0000256" key="8">
    <source>
        <dbReference type="PROSITE-ProRule" id="PRU01319"/>
    </source>
</evidence>
<keyword evidence="6 8" id="KW-0255">Endonuclease</keyword>
<dbReference type="InterPro" id="IPR024567">
    <property type="entry name" value="RNase_HII/HIII_dom"/>
</dbReference>
<comment type="function">
    <text evidence="9">Endonuclease that specifically degrades the RNA of RNA-DNA hybrids.</text>
</comment>
<comment type="similarity">
    <text evidence="3">Belongs to the RNase HII family. Eukaryotic subfamily.</text>
</comment>
<name>A0A1Y2F457_PROLT</name>
<evidence type="ECO:0000256" key="5">
    <source>
        <dbReference type="ARBA" id="ARBA00022723"/>
    </source>
</evidence>
<evidence type="ECO:0000256" key="4">
    <source>
        <dbReference type="ARBA" id="ARBA00022722"/>
    </source>
</evidence>
<dbReference type="OrthoDB" id="7462577at2759"/>
<dbReference type="GO" id="GO:0003723">
    <property type="term" value="F:RNA binding"/>
    <property type="evidence" value="ECO:0007669"/>
    <property type="project" value="UniProtKB-UniRule"/>
</dbReference>
<dbReference type="Gene3D" id="3.30.420.10">
    <property type="entry name" value="Ribonuclease H-like superfamily/Ribonuclease H"/>
    <property type="match status" value="1"/>
</dbReference>
<protein>
    <recommendedName>
        <fullName evidence="9">Ribonuclease</fullName>
        <ecNumber evidence="9">3.1.26.4</ecNumber>
    </recommendedName>
</protein>
<feature type="binding site" evidence="8">
    <location>
        <position position="39"/>
    </location>
    <ligand>
        <name>a divalent metal cation</name>
        <dbReference type="ChEBI" id="CHEBI:60240"/>
    </ligand>
</feature>
<dbReference type="Gene3D" id="1.10.10.460">
    <property type="entry name" value="Ribonuclease hii. Domain 2"/>
    <property type="match status" value="1"/>
</dbReference>
<dbReference type="EMBL" id="MCFI01000017">
    <property type="protein sequence ID" value="ORY78659.1"/>
    <property type="molecule type" value="Genomic_DNA"/>
</dbReference>
<dbReference type="EC" id="3.1.26.4" evidence="9"/>
<sequence>MPTSVTCSQASKDVSYSYITPIPASITAKTGVECILGVDEAGRGPVLGPMVYGVAYCSVDYAESIKQHGFMDSKVLDHATRVDLLHKMEDTQHVLQQEIGWTVRVMSARDIAAGMLRPSAPYNLNAQAHDTTIQLIRDVLAQGVNVRQIFVDTVGIPEKYQQILQRAFPMAQVTVTKKADSLFPIVSVASICAKVTRDKALEANAAETVPVVGTWGSGYPGDARTVEWLKRHMHPIFGWQGGFVRYSWATAKDMLEGTSKHVKDKKAAVEVIWHDEIVEEVEHGQARISDMLQGKNKGKSAYSVERYFGKNATMAMF</sequence>
<feature type="binding site" evidence="8">
    <location>
        <position position="152"/>
    </location>
    <ligand>
        <name>a divalent metal cation</name>
        <dbReference type="ChEBI" id="CHEBI:60240"/>
    </ligand>
</feature>
<dbReference type="FunFam" id="1.10.10.460:FF:000001">
    <property type="entry name" value="Ribonuclease"/>
    <property type="match status" value="1"/>
</dbReference>
<comment type="caution">
    <text evidence="11">The sequence shown here is derived from an EMBL/GenBank/DDBJ whole genome shotgun (WGS) entry which is preliminary data.</text>
</comment>
<dbReference type="SUPFAM" id="SSF53098">
    <property type="entry name" value="Ribonuclease H-like"/>
    <property type="match status" value="1"/>
</dbReference>
<dbReference type="PANTHER" id="PTHR10954">
    <property type="entry name" value="RIBONUCLEASE H2 SUBUNIT A"/>
    <property type="match status" value="1"/>
</dbReference>
<feature type="binding site" evidence="8">
    <location>
        <position position="40"/>
    </location>
    <ligand>
        <name>a divalent metal cation</name>
        <dbReference type="ChEBI" id="CHEBI:60240"/>
    </ligand>
</feature>
<evidence type="ECO:0000313" key="11">
    <source>
        <dbReference type="EMBL" id="ORY78659.1"/>
    </source>
</evidence>
<dbReference type="CDD" id="cd07181">
    <property type="entry name" value="RNase_HII_eukaryota_like"/>
    <property type="match status" value="1"/>
</dbReference>
<dbReference type="OMA" id="REECRFF"/>
<dbReference type="InterPro" id="IPR001352">
    <property type="entry name" value="RNase_HII/HIII"/>
</dbReference>
<dbReference type="PANTHER" id="PTHR10954:SF7">
    <property type="entry name" value="RIBONUCLEASE H2 SUBUNIT A"/>
    <property type="match status" value="1"/>
</dbReference>
<reference evidence="11 12" key="1">
    <citation type="submission" date="2016-07" db="EMBL/GenBank/DDBJ databases">
        <title>Pervasive Adenine N6-methylation of Active Genes in Fungi.</title>
        <authorList>
            <consortium name="DOE Joint Genome Institute"/>
            <person name="Mondo S.J."/>
            <person name="Dannebaum R.O."/>
            <person name="Kuo R.C."/>
            <person name="Labutti K."/>
            <person name="Haridas S."/>
            <person name="Kuo A."/>
            <person name="Salamov A."/>
            <person name="Ahrendt S.R."/>
            <person name="Lipzen A."/>
            <person name="Sullivan W."/>
            <person name="Andreopoulos W.B."/>
            <person name="Clum A."/>
            <person name="Lindquist E."/>
            <person name="Daum C."/>
            <person name="Ramamoorthy G.K."/>
            <person name="Gryganskyi A."/>
            <person name="Culley D."/>
            <person name="Magnuson J.K."/>
            <person name="James T.Y."/>
            <person name="O'Malley M.A."/>
            <person name="Stajich J.E."/>
            <person name="Spatafora J.W."/>
            <person name="Visel A."/>
            <person name="Grigoriev I.V."/>
        </authorList>
    </citation>
    <scope>NUCLEOTIDE SEQUENCE [LARGE SCALE GENOMIC DNA]</scope>
    <source>
        <strain evidence="11 12">12-1054</strain>
    </source>
</reference>
<dbReference type="InterPro" id="IPR012337">
    <property type="entry name" value="RNaseH-like_sf"/>
</dbReference>
<keyword evidence="5 8" id="KW-0479">Metal-binding</keyword>
<dbReference type="NCBIfam" id="TIGR00729">
    <property type="entry name" value="ribonuclease HII"/>
    <property type="match status" value="1"/>
</dbReference>
<evidence type="ECO:0000256" key="1">
    <source>
        <dbReference type="ARBA" id="ARBA00000077"/>
    </source>
</evidence>
<evidence type="ECO:0000259" key="10">
    <source>
        <dbReference type="PROSITE" id="PS51975"/>
    </source>
</evidence>
<dbReference type="RefSeq" id="XP_040723540.1">
    <property type="nucleotide sequence ID" value="XM_040867984.1"/>
</dbReference>